<evidence type="ECO:0000256" key="1">
    <source>
        <dbReference type="SAM" id="SignalP"/>
    </source>
</evidence>
<proteinExistence type="predicted"/>
<dbReference type="Proteomes" id="UP000738431">
    <property type="component" value="Chromosome"/>
</dbReference>
<accession>A0ABZ1CHA5</accession>
<dbReference type="EMBL" id="CP139781">
    <property type="protein sequence ID" value="WRQ89964.1"/>
    <property type="molecule type" value="Genomic_DNA"/>
</dbReference>
<gene>
    <name evidence="2" type="ORF">K1X11_011145</name>
</gene>
<keyword evidence="1" id="KW-0732">Signal</keyword>
<protein>
    <recommendedName>
        <fullName evidence="4">Lipoprotein SmpA/OmlA domain-containing protein</fullName>
    </recommendedName>
</protein>
<name>A0ABZ1CHA5_9BACT</name>
<reference evidence="2 3" key="2">
    <citation type="submission" date="2023-12" db="EMBL/GenBank/DDBJ databases">
        <title>Description of an unclassified Opitutus bacterium of Verrucomicrobiota.</title>
        <authorList>
            <person name="Zhang D.-F."/>
        </authorList>
    </citation>
    <scope>NUCLEOTIDE SEQUENCE [LARGE SCALE GENOMIC DNA]</scope>
    <source>
        <strain evidence="2 3">WL0086</strain>
    </source>
</reference>
<evidence type="ECO:0008006" key="4">
    <source>
        <dbReference type="Google" id="ProtNLM"/>
    </source>
</evidence>
<feature type="chain" id="PRO_5045112755" description="Lipoprotein SmpA/OmlA domain-containing protein" evidence="1">
    <location>
        <begin position="26"/>
        <end position="150"/>
    </location>
</feature>
<feature type="signal peptide" evidence="1">
    <location>
        <begin position="1"/>
        <end position="25"/>
    </location>
</feature>
<dbReference type="PROSITE" id="PS51257">
    <property type="entry name" value="PROKAR_LIPOPROTEIN"/>
    <property type="match status" value="1"/>
</dbReference>
<evidence type="ECO:0000313" key="3">
    <source>
        <dbReference type="Proteomes" id="UP000738431"/>
    </source>
</evidence>
<keyword evidence="3" id="KW-1185">Reference proteome</keyword>
<evidence type="ECO:0000313" key="2">
    <source>
        <dbReference type="EMBL" id="WRQ89964.1"/>
    </source>
</evidence>
<organism evidence="2 3">
    <name type="scientific">Actomonas aquatica</name>
    <dbReference type="NCBI Taxonomy" id="2866162"/>
    <lineage>
        <taxon>Bacteria</taxon>
        <taxon>Pseudomonadati</taxon>
        <taxon>Verrucomicrobiota</taxon>
        <taxon>Opitutia</taxon>
        <taxon>Opitutales</taxon>
        <taxon>Opitutaceae</taxon>
        <taxon>Actomonas</taxon>
    </lineage>
</organism>
<dbReference type="RefSeq" id="WP_221032111.1">
    <property type="nucleotide sequence ID" value="NZ_CP139781.1"/>
</dbReference>
<reference evidence="2 3" key="1">
    <citation type="submission" date="2021-08" db="EMBL/GenBank/DDBJ databases">
        <authorList>
            <person name="Zhang D."/>
            <person name="Zhang A."/>
            <person name="Wang L."/>
        </authorList>
    </citation>
    <scope>NUCLEOTIDE SEQUENCE [LARGE SCALE GENOMIC DNA]</scope>
    <source>
        <strain evidence="2 3">WL0086</strain>
    </source>
</reference>
<sequence length="150" mass="16726">MNTTRTLLPVLAAAGLLLSTGCASFESRTEEKAYVFNSLPVETKQRLEEGEIHIGDTPDMVYIDLGEPSDKRSTVTADGQTSTWIYASYSREYEGENFVGYRRVVTRDSLIGGYRVAYVPVSESIYSENVDERFRVTFRDGSVTAIETNA</sequence>